<dbReference type="EMBL" id="CP008884">
    <property type="protein sequence ID" value="AIF45943.1"/>
    <property type="molecule type" value="Genomic_DNA"/>
</dbReference>
<keyword evidence="1" id="KW-0472">Membrane</keyword>
<feature type="transmembrane region" description="Helical" evidence="1">
    <location>
        <begin position="183"/>
        <end position="212"/>
    </location>
</feature>
<feature type="transmembrane region" description="Helical" evidence="1">
    <location>
        <begin position="131"/>
        <end position="150"/>
    </location>
</feature>
<sequence length="247" mass="26206">MLTLLFAASTAMTVAWCTSMPSMDDMPMPGGWTLSMMWMPMGEPSWWGAALSFLGMWTVMMIAMMLPSLAPVLWRCHQGVSGHGAASPAWLAMIVGVGYFVVWAALGALVFSVGAALASFEMAMPALAREVPLGVGVVVLLAGALQFTRWKSHSLACCRREPERVPANAGAAWRHGLRHGLHCVYCCAGLTSILLAWGVMNLRAMMLVTLAITAERLVSAATPMVRTIGATAVMAGLLLVLRALGAA</sequence>
<dbReference type="Pfam" id="PF09948">
    <property type="entry name" value="PpoB2"/>
    <property type="match status" value="1"/>
</dbReference>
<reference evidence="2 3" key="1">
    <citation type="submission" date="2014-07" db="EMBL/GenBank/DDBJ databases">
        <title>Complete Genome Sequence of Dyella japonica Strain A8 Isolated from Malaysian Tropical Soil.</title>
        <authorList>
            <person name="Hui R.K.H."/>
            <person name="Chen J.-W."/>
            <person name="Chan K.-G."/>
            <person name="Leung F.C.C."/>
        </authorList>
    </citation>
    <scope>NUCLEOTIDE SEQUENCE [LARGE SCALE GENOMIC DNA]</scope>
    <source>
        <strain evidence="2 3">A8</strain>
    </source>
</reference>
<keyword evidence="1" id="KW-0812">Transmembrane</keyword>
<accession>A0A075K113</accession>
<dbReference type="KEGG" id="dja:HY57_01005"/>
<evidence type="ECO:0000313" key="3">
    <source>
        <dbReference type="Proteomes" id="UP000027987"/>
    </source>
</evidence>
<feature type="transmembrane region" description="Helical" evidence="1">
    <location>
        <begin position="90"/>
        <end position="111"/>
    </location>
</feature>
<gene>
    <name evidence="2" type="ORF">HY57_01005</name>
</gene>
<dbReference type="AlphaFoldDB" id="A0A075K113"/>
<dbReference type="PATRIC" id="fig|1217721.7.peg.210"/>
<dbReference type="HOGENOM" id="CLU_065506_2_0_6"/>
<feature type="transmembrane region" description="Helical" evidence="1">
    <location>
        <begin position="46"/>
        <end position="69"/>
    </location>
</feature>
<dbReference type="InterPro" id="IPR018688">
    <property type="entry name" value="PpoB2-like"/>
</dbReference>
<evidence type="ECO:0000313" key="2">
    <source>
        <dbReference type="EMBL" id="AIF45943.1"/>
    </source>
</evidence>
<proteinExistence type="predicted"/>
<dbReference type="Proteomes" id="UP000027987">
    <property type="component" value="Chromosome"/>
</dbReference>
<protein>
    <submittedName>
        <fullName evidence="2">Membrane protein</fullName>
    </submittedName>
</protein>
<keyword evidence="1" id="KW-1133">Transmembrane helix</keyword>
<organism evidence="2 3">
    <name type="scientific">Dyella japonica A8</name>
    <dbReference type="NCBI Taxonomy" id="1217721"/>
    <lineage>
        <taxon>Bacteria</taxon>
        <taxon>Pseudomonadati</taxon>
        <taxon>Pseudomonadota</taxon>
        <taxon>Gammaproteobacteria</taxon>
        <taxon>Lysobacterales</taxon>
        <taxon>Rhodanobacteraceae</taxon>
        <taxon>Dyella</taxon>
    </lineage>
</organism>
<dbReference type="STRING" id="1217721.HY57_01005"/>
<feature type="transmembrane region" description="Helical" evidence="1">
    <location>
        <begin position="224"/>
        <end position="244"/>
    </location>
</feature>
<name>A0A075K113_9GAMM</name>
<dbReference type="RefSeq" id="WP_019466473.1">
    <property type="nucleotide sequence ID" value="NZ_ALOY01000174.1"/>
</dbReference>
<keyword evidence="3" id="KW-1185">Reference proteome</keyword>
<evidence type="ECO:0000256" key="1">
    <source>
        <dbReference type="SAM" id="Phobius"/>
    </source>
</evidence>